<dbReference type="Gene3D" id="1.10.8.1080">
    <property type="match status" value="1"/>
</dbReference>
<evidence type="ECO:0000256" key="3">
    <source>
        <dbReference type="HAMAP-Rule" id="MF_00068"/>
    </source>
</evidence>
<dbReference type="InterPro" id="IPR005486">
    <property type="entry name" value="Glucokinase_regulatory_CS"/>
</dbReference>
<evidence type="ECO:0000256" key="2">
    <source>
        <dbReference type="ARBA" id="ARBA00023277"/>
    </source>
</evidence>
<dbReference type="SUPFAM" id="SSF53697">
    <property type="entry name" value="SIS domain"/>
    <property type="match status" value="1"/>
</dbReference>
<dbReference type="PANTHER" id="PTHR10088">
    <property type="entry name" value="GLUCOKINASE REGULATORY PROTEIN"/>
    <property type="match status" value="1"/>
</dbReference>
<dbReference type="NCBIfam" id="NF003915">
    <property type="entry name" value="PRK05441.1"/>
    <property type="match status" value="1"/>
</dbReference>
<accession>A0ABS4GG54</accession>
<dbReference type="Gene3D" id="3.40.50.10490">
    <property type="entry name" value="Glucose-6-phosphate isomerase like protein, domain 1"/>
    <property type="match status" value="2"/>
</dbReference>
<dbReference type="NCBIfam" id="TIGR00274">
    <property type="entry name" value="N-acetylmuramic acid 6-phosphate etherase"/>
    <property type="match status" value="1"/>
</dbReference>
<feature type="domain" description="SIS" evidence="4">
    <location>
        <begin position="54"/>
        <end position="221"/>
    </location>
</feature>
<evidence type="ECO:0000259" key="4">
    <source>
        <dbReference type="PROSITE" id="PS51464"/>
    </source>
</evidence>
<keyword evidence="1 3" id="KW-0456">Lyase</keyword>
<dbReference type="GO" id="GO:0016829">
    <property type="term" value="F:lyase activity"/>
    <property type="evidence" value="ECO:0007669"/>
    <property type="project" value="UniProtKB-KW"/>
</dbReference>
<keyword evidence="2 3" id="KW-0119">Carbohydrate metabolism</keyword>
<comment type="miscellaneous">
    <text evidence="3">A lyase-type mechanism (elimination/hydration) is suggested for the cleavage of the lactyl ether bond of MurNAc 6-phosphate, with the formation of an alpha,beta-unsaturated aldehyde intermediate with (E)-stereochemistry, followed by the syn addition of water to give product.</text>
</comment>
<dbReference type="CDD" id="cd05007">
    <property type="entry name" value="SIS_Etherase"/>
    <property type="match status" value="1"/>
</dbReference>
<dbReference type="HAMAP" id="MF_00068">
    <property type="entry name" value="MurQ"/>
    <property type="match status" value="1"/>
</dbReference>
<comment type="catalytic activity">
    <reaction evidence="3">
        <text>N-acetyl-D-muramate 6-phosphate + H2O = N-acetyl-D-glucosamine 6-phosphate + (R)-lactate</text>
        <dbReference type="Rhea" id="RHEA:26410"/>
        <dbReference type="ChEBI" id="CHEBI:15377"/>
        <dbReference type="ChEBI" id="CHEBI:16004"/>
        <dbReference type="ChEBI" id="CHEBI:57513"/>
        <dbReference type="ChEBI" id="CHEBI:58722"/>
        <dbReference type="EC" id="4.2.1.126"/>
    </reaction>
</comment>
<sequence length="303" mass="32975">MRTIDIKKLITENRCKNTFNIDSVSTIEMLKMINEEDKKVALAVEKEIVKIAEAVDLIVEKIHIDGRLIYIGAGTSGRIGILDASECPPTYGTDPEVVQALIAGGEKAILTAIEGAEDNFQLGKEDLKSIDFNEKDVLIGITASGRTPYVLGAVEYANKIGAITIGINNNPDSELSSVCKVSICPVTGPEALTGSTRMKAGTAQKLVLNMISTGVMIKYGKVYQNLMVDVKASNDKLRDRCKSIVIEATGVSIEEAEKILITTNYNCKLAIFIIISKLDMIDAKKILDENKGYIRKAFEAVQK</sequence>
<comment type="similarity">
    <text evidence="3">Belongs to the GCKR-like family. MurNAc-6-P etherase subfamily.</text>
</comment>
<dbReference type="PROSITE" id="PS01272">
    <property type="entry name" value="GCKR"/>
    <property type="match status" value="1"/>
</dbReference>
<gene>
    <name evidence="3" type="primary">murQ</name>
    <name evidence="5" type="ORF">J2Z76_002503</name>
</gene>
<dbReference type="EC" id="4.2.1.126" evidence="3"/>
<dbReference type="Proteomes" id="UP001519342">
    <property type="component" value="Unassembled WGS sequence"/>
</dbReference>
<dbReference type="Pfam" id="PF22645">
    <property type="entry name" value="GKRP_SIS_N"/>
    <property type="match status" value="1"/>
</dbReference>
<protein>
    <recommendedName>
        <fullName evidence="3">N-acetylmuramic acid 6-phosphate etherase</fullName>
        <shortName evidence="3">MurNAc-6-P etherase</shortName>
        <ecNumber evidence="3">4.2.1.126</ecNumber>
    </recommendedName>
    <alternativeName>
        <fullName evidence="3">N-acetylmuramic acid 6-phosphate hydrolase</fullName>
    </alternativeName>
    <alternativeName>
        <fullName evidence="3">N-acetylmuramic acid 6-phosphate lyase</fullName>
    </alternativeName>
</protein>
<dbReference type="InterPro" id="IPR046348">
    <property type="entry name" value="SIS_dom_sf"/>
</dbReference>
<comment type="subunit">
    <text evidence="3">Homodimer.</text>
</comment>
<proteinExistence type="inferred from homology"/>
<evidence type="ECO:0000256" key="1">
    <source>
        <dbReference type="ARBA" id="ARBA00023239"/>
    </source>
</evidence>
<feature type="active site" description="Proton donor" evidence="3">
    <location>
        <position position="86"/>
    </location>
</feature>
<feature type="active site" evidence="3">
    <location>
        <position position="117"/>
    </location>
</feature>
<name>A0ABS4GG54_9FIRM</name>
<dbReference type="InterPro" id="IPR001347">
    <property type="entry name" value="SIS_dom"/>
</dbReference>
<dbReference type="RefSeq" id="WP_209512359.1">
    <property type="nucleotide sequence ID" value="NZ_JAGGKS010000007.1"/>
</dbReference>
<comment type="pathway">
    <text evidence="3">Amino-sugar metabolism; N-acetylmuramate degradation.</text>
</comment>
<organism evidence="5 6">
    <name type="scientific">Sedimentibacter acidaminivorans</name>
    <dbReference type="NCBI Taxonomy" id="913099"/>
    <lineage>
        <taxon>Bacteria</taxon>
        <taxon>Bacillati</taxon>
        <taxon>Bacillota</taxon>
        <taxon>Tissierellia</taxon>
        <taxon>Sedimentibacter</taxon>
    </lineage>
</organism>
<dbReference type="EMBL" id="JAGGKS010000007">
    <property type="protein sequence ID" value="MBP1926634.1"/>
    <property type="molecule type" value="Genomic_DNA"/>
</dbReference>
<dbReference type="PROSITE" id="PS51464">
    <property type="entry name" value="SIS"/>
    <property type="match status" value="1"/>
</dbReference>
<comment type="function">
    <text evidence="3">Specifically catalyzes the cleavage of the D-lactyl ether substituent of MurNAc 6-phosphate, producing GlcNAc 6-phosphate and D-lactate.</text>
</comment>
<dbReference type="PANTHER" id="PTHR10088:SF4">
    <property type="entry name" value="GLUCOKINASE REGULATORY PROTEIN"/>
    <property type="match status" value="1"/>
</dbReference>
<dbReference type="InterPro" id="IPR005488">
    <property type="entry name" value="Etherase_MurQ"/>
</dbReference>
<evidence type="ECO:0000313" key="6">
    <source>
        <dbReference type="Proteomes" id="UP001519342"/>
    </source>
</evidence>
<dbReference type="InterPro" id="IPR040190">
    <property type="entry name" value="MURQ/GCKR"/>
</dbReference>
<dbReference type="NCBIfam" id="NF009222">
    <property type="entry name" value="PRK12570.1"/>
    <property type="match status" value="1"/>
</dbReference>
<keyword evidence="6" id="KW-1185">Reference proteome</keyword>
<evidence type="ECO:0000313" key="5">
    <source>
        <dbReference type="EMBL" id="MBP1926634.1"/>
    </source>
</evidence>
<reference evidence="5 6" key="1">
    <citation type="submission" date="2021-03" db="EMBL/GenBank/DDBJ databases">
        <title>Genomic Encyclopedia of Type Strains, Phase IV (KMG-IV): sequencing the most valuable type-strain genomes for metagenomic binning, comparative biology and taxonomic classification.</title>
        <authorList>
            <person name="Goeker M."/>
        </authorList>
    </citation>
    <scope>NUCLEOTIDE SEQUENCE [LARGE SCALE GENOMIC DNA]</scope>
    <source>
        <strain evidence="5 6">DSM 24004</strain>
    </source>
</reference>
<comment type="caution">
    <text evidence="5">The sequence shown here is derived from an EMBL/GenBank/DDBJ whole genome shotgun (WGS) entry which is preliminary data.</text>
</comment>